<organism evidence="6 7">
    <name type="scientific">Ureibacillus terrenus</name>
    <dbReference type="NCBI Taxonomy" id="118246"/>
    <lineage>
        <taxon>Bacteria</taxon>
        <taxon>Bacillati</taxon>
        <taxon>Bacillota</taxon>
        <taxon>Bacilli</taxon>
        <taxon>Bacillales</taxon>
        <taxon>Caryophanaceae</taxon>
        <taxon>Ureibacillus</taxon>
    </lineage>
</organism>
<feature type="transmembrane region" description="Helical" evidence="5">
    <location>
        <begin position="69"/>
        <end position="91"/>
    </location>
</feature>
<dbReference type="Pfam" id="PF03334">
    <property type="entry name" value="PhaG_MnhG_YufB"/>
    <property type="match status" value="1"/>
</dbReference>
<reference evidence="6 7" key="1">
    <citation type="submission" date="2019-06" db="EMBL/GenBank/DDBJ databases">
        <title>Genome sequence of Ureibacillus terrenus.</title>
        <authorList>
            <person name="Maclea K.S."/>
            <person name="Simoes M."/>
        </authorList>
    </citation>
    <scope>NUCLEOTIDE SEQUENCE [LARGE SCALE GENOMIC DNA]</scope>
    <source>
        <strain evidence="6 7">ATCC BAA-384</strain>
    </source>
</reference>
<sequence>MNASQIIEWICAIIILFGSIISIISAFGMLRFPDVYTRAHAVAKSATLAVLSCLVGSLFYIWIHDGYFSVRLLLGILFVFTTSPVSTHLVIRAAYRSGVPLAEGSGEDELKPVLFGEKEPASTRSEHAK</sequence>
<feature type="transmembrane region" description="Helical" evidence="5">
    <location>
        <begin position="42"/>
        <end position="63"/>
    </location>
</feature>
<dbReference type="AlphaFoldDB" id="A0A540UZ63"/>
<evidence type="ECO:0000313" key="7">
    <source>
        <dbReference type="Proteomes" id="UP000315753"/>
    </source>
</evidence>
<evidence type="ECO:0000256" key="1">
    <source>
        <dbReference type="ARBA" id="ARBA00004141"/>
    </source>
</evidence>
<protein>
    <submittedName>
        <fullName evidence="6">Na+/H+ antiporter subunit G</fullName>
    </submittedName>
</protein>
<comment type="caution">
    <text evidence="6">The sequence shown here is derived from an EMBL/GenBank/DDBJ whole genome shotgun (WGS) entry which is preliminary data.</text>
</comment>
<dbReference type="NCBIfam" id="TIGR01300">
    <property type="entry name" value="CPA3_mnhG_phaG"/>
    <property type="match status" value="1"/>
</dbReference>
<dbReference type="PANTHER" id="PTHR34703:SF1">
    <property type="entry name" value="ANTIPORTER SUBUNIT MNHG2-RELATED"/>
    <property type="match status" value="1"/>
</dbReference>
<feature type="transmembrane region" description="Helical" evidence="5">
    <location>
        <begin position="6"/>
        <end position="30"/>
    </location>
</feature>
<feature type="compositionally biased region" description="Basic and acidic residues" evidence="4">
    <location>
        <begin position="108"/>
        <end position="129"/>
    </location>
</feature>
<dbReference type="RefSeq" id="WP_141602926.1">
    <property type="nucleotide sequence ID" value="NZ_JARMSB010000026.1"/>
</dbReference>
<evidence type="ECO:0000256" key="5">
    <source>
        <dbReference type="SAM" id="Phobius"/>
    </source>
</evidence>
<dbReference type="PANTHER" id="PTHR34703">
    <property type="entry name" value="ANTIPORTER SUBUNIT MNHG2-RELATED"/>
    <property type="match status" value="1"/>
</dbReference>
<keyword evidence="3" id="KW-0050">Antiport</keyword>
<dbReference type="GO" id="GO:0016020">
    <property type="term" value="C:membrane"/>
    <property type="evidence" value="ECO:0007669"/>
    <property type="project" value="UniProtKB-SubCell"/>
</dbReference>
<evidence type="ECO:0000256" key="4">
    <source>
        <dbReference type="SAM" id="MobiDB-lite"/>
    </source>
</evidence>
<comment type="subcellular location">
    <subcellularLocation>
        <location evidence="1">Membrane</location>
        <topology evidence="1">Multi-pass membrane protein</topology>
    </subcellularLocation>
</comment>
<dbReference type="NCBIfam" id="NF009236">
    <property type="entry name" value="PRK12586.1"/>
    <property type="match status" value="1"/>
</dbReference>
<dbReference type="InterPro" id="IPR005133">
    <property type="entry name" value="PhaG_MnhG_YufB"/>
</dbReference>
<proteinExistence type="inferred from homology"/>
<keyword evidence="5" id="KW-0472">Membrane</keyword>
<comment type="similarity">
    <text evidence="2">Belongs to the CPA3 antiporters (TC 2.A.63) subunit G family.</text>
</comment>
<keyword evidence="3" id="KW-0813">Transport</keyword>
<gene>
    <name evidence="6" type="ORF">FKZ59_11625</name>
</gene>
<name>A0A540UZ63_9BACL</name>
<feature type="region of interest" description="Disordered" evidence="4">
    <location>
        <begin position="101"/>
        <end position="129"/>
    </location>
</feature>
<keyword evidence="5" id="KW-1133">Transmembrane helix</keyword>
<dbReference type="GO" id="GO:0015385">
    <property type="term" value="F:sodium:proton antiporter activity"/>
    <property type="evidence" value="ECO:0007669"/>
    <property type="project" value="TreeGrafter"/>
</dbReference>
<keyword evidence="5" id="KW-0812">Transmembrane</keyword>
<dbReference type="Proteomes" id="UP000315753">
    <property type="component" value="Unassembled WGS sequence"/>
</dbReference>
<keyword evidence="7" id="KW-1185">Reference proteome</keyword>
<dbReference type="NCBIfam" id="NF009314">
    <property type="entry name" value="PRK12674.1-2"/>
    <property type="match status" value="1"/>
</dbReference>
<evidence type="ECO:0000313" key="6">
    <source>
        <dbReference type="EMBL" id="TQE89772.1"/>
    </source>
</evidence>
<evidence type="ECO:0000256" key="3">
    <source>
        <dbReference type="ARBA" id="ARBA00022449"/>
    </source>
</evidence>
<dbReference type="EMBL" id="VIGD01000016">
    <property type="protein sequence ID" value="TQE89772.1"/>
    <property type="molecule type" value="Genomic_DNA"/>
</dbReference>
<accession>A0A540UZ63</accession>
<evidence type="ECO:0000256" key="2">
    <source>
        <dbReference type="ARBA" id="ARBA00008404"/>
    </source>
</evidence>
<dbReference type="OrthoDB" id="9806575at2"/>